<dbReference type="Pfam" id="PF00111">
    <property type="entry name" value="Fer2"/>
    <property type="match status" value="1"/>
</dbReference>
<dbReference type="PROSITE" id="PS00197">
    <property type="entry name" value="2FE2S_FER_1"/>
    <property type="match status" value="1"/>
</dbReference>
<dbReference type="InterPro" id="IPR006058">
    <property type="entry name" value="2Fe2S_fd_BS"/>
</dbReference>
<dbReference type="EMBL" id="FNED01000001">
    <property type="protein sequence ID" value="SDI06007.1"/>
    <property type="molecule type" value="Genomic_DNA"/>
</dbReference>
<dbReference type="OrthoDB" id="9807864at2"/>
<dbReference type="Proteomes" id="UP000037269">
    <property type="component" value="Unassembled WGS sequence"/>
</dbReference>
<sequence length="105" mass="11693">MQKIDFKTSGKKLEVSKESNLLRMSIRYEGGIPYKCGGGICGTCVVKIDDGAQNLSKVSKKEVERLGKDLIDQGYRLACQTFVNGDVELNWEENPIRPKRKAAAK</sequence>
<dbReference type="GO" id="GO:0051537">
    <property type="term" value="F:2 iron, 2 sulfur cluster binding"/>
    <property type="evidence" value="ECO:0007669"/>
    <property type="project" value="InterPro"/>
</dbReference>
<proteinExistence type="predicted"/>
<dbReference type="PROSITE" id="PS51085">
    <property type="entry name" value="2FE2S_FER_2"/>
    <property type="match status" value="1"/>
</dbReference>
<dbReference type="AlphaFoldDB" id="A0A0D1XC94"/>
<dbReference type="RefSeq" id="WP_043068075.1">
    <property type="nucleotide sequence ID" value="NZ_BJOA01000004.1"/>
</dbReference>
<dbReference type="GeneID" id="42308305"/>
<evidence type="ECO:0000313" key="5">
    <source>
        <dbReference type="Proteomes" id="UP000182836"/>
    </source>
</evidence>
<protein>
    <submittedName>
        <fullName evidence="3">2Fe-2S iron-sulfur cluster binding domain-containing protein</fullName>
    </submittedName>
    <submittedName>
        <fullName evidence="2">Ferredoxin</fullName>
    </submittedName>
</protein>
<feature type="domain" description="2Fe-2S ferredoxin-type" evidence="1">
    <location>
        <begin position="2"/>
        <end position="95"/>
    </location>
</feature>
<dbReference type="InterPro" id="IPR012675">
    <property type="entry name" value="Beta-grasp_dom_sf"/>
</dbReference>
<dbReference type="CDD" id="cd00207">
    <property type="entry name" value="fer2"/>
    <property type="match status" value="1"/>
</dbReference>
<reference evidence="3 5" key="2">
    <citation type="submission" date="2016-10" db="EMBL/GenBank/DDBJ databases">
        <authorList>
            <person name="de Groot N.N."/>
        </authorList>
    </citation>
    <scope>NUCLEOTIDE SEQUENCE [LARGE SCALE GENOMIC DNA]</scope>
    <source>
        <strain evidence="3 5">DSM 2895</strain>
    </source>
</reference>
<name>A0A0D1XC94_ANEMI</name>
<dbReference type="SUPFAM" id="SSF54292">
    <property type="entry name" value="2Fe-2S ferredoxin-like"/>
    <property type="match status" value="1"/>
</dbReference>
<dbReference type="Proteomes" id="UP000182836">
    <property type="component" value="Unassembled WGS sequence"/>
</dbReference>
<dbReference type="STRING" id="47500.AF333_24605"/>
<organism evidence="2 4">
    <name type="scientific">Aneurinibacillus migulanus</name>
    <name type="common">Bacillus migulanus</name>
    <dbReference type="NCBI Taxonomy" id="47500"/>
    <lineage>
        <taxon>Bacteria</taxon>
        <taxon>Bacillati</taxon>
        <taxon>Bacillota</taxon>
        <taxon>Bacilli</taxon>
        <taxon>Bacillales</taxon>
        <taxon>Paenibacillaceae</taxon>
        <taxon>Aneurinibacillus group</taxon>
        <taxon>Aneurinibacillus</taxon>
    </lineage>
</organism>
<evidence type="ECO:0000313" key="3">
    <source>
        <dbReference type="EMBL" id="SDI06007.1"/>
    </source>
</evidence>
<gene>
    <name evidence="2" type="ORF">AF333_24605</name>
    <name evidence="3" type="ORF">SAMN04487909_101397</name>
</gene>
<dbReference type="InterPro" id="IPR001041">
    <property type="entry name" value="2Fe-2S_ferredoxin-type"/>
</dbReference>
<dbReference type="Gene3D" id="3.10.20.30">
    <property type="match status" value="1"/>
</dbReference>
<keyword evidence="4" id="KW-1185">Reference proteome</keyword>
<accession>A0A0D1XC94</accession>
<dbReference type="InterPro" id="IPR036010">
    <property type="entry name" value="2Fe-2S_ferredoxin-like_sf"/>
</dbReference>
<evidence type="ECO:0000259" key="1">
    <source>
        <dbReference type="PROSITE" id="PS51085"/>
    </source>
</evidence>
<reference evidence="2 4" key="1">
    <citation type="submission" date="2015-07" db="EMBL/GenBank/DDBJ databases">
        <title>Fjat-14205 dsm 2895.</title>
        <authorList>
            <person name="Liu B."/>
            <person name="Wang J."/>
            <person name="Zhu Y."/>
            <person name="Liu G."/>
            <person name="Chen Q."/>
            <person name="Chen Z."/>
            <person name="Lan J."/>
            <person name="Che J."/>
            <person name="Ge C."/>
            <person name="Shi H."/>
            <person name="Pan Z."/>
            <person name="Liu X."/>
        </authorList>
    </citation>
    <scope>NUCLEOTIDE SEQUENCE [LARGE SCALE GENOMIC DNA]</scope>
    <source>
        <strain evidence="2 4">DSM 2895</strain>
    </source>
</reference>
<dbReference type="EMBL" id="LGUG01000004">
    <property type="protein sequence ID" value="KON98147.1"/>
    <property type="molecule type" value="Genomic_DNA"/>
</dbReference>
<evidence type="ECO:0000313" key="4">
    <source>
        <dbReference type="Proteomes" id="UP000037269"/>
    </source>
</evidence>
<evidence type="ECO:0000313" key="2">
    <source>
        <dbReference type="EMBL" id="KON98147.1"/>
    </source>
</evidence>
<dbReference type="PATRIC" id="fig|47500.8.peg.3483"/>